<feature type="signal peptide" evidence="1">
    <location>
        <begin position="1"/>
        <end position="18"/>
    </location>
</feature>
<reference evidence="2 3" key="1">
    <citation type="submission" date="2019-01" db="EMBL/GenBank/DDBJ databases">
        <title>Filimonas sp. strain TTM-71.</title>
        <authorList>
            <person name="Chen W.-M."/>
        </authorList>
    </citation>
    <scope>NUCLEOTIDE SEQUENCE [LARGE SCALE GENOMIC DNA]</scope>
    <source>
        <strain evidence="2 3">TTM-71</strain>
    </source>
</reference>
<proteinExistence type="predicted"/>
<sequence length="1054" mass="118751">MKFLNLILFLFVSPVIFCQSTIEMPKVAAMTPDAAALARYGEMPVDYSTGVPNISIPLFNIKSQKIDIPVSLSYHAGGIKVQDVATPTGLGWTLSSIGCISFFIAPNGMATTGGPTKAYLDNYAVQNPGLLMADFLRILKTQNLNPERYFFNLGNGKSGVFRKDYVTGEIRQLPYSNCKIEQVSTGFRITDVDGTIFIFDLPFSEDAGFEGIASTIYLTKIISSDLKDTVTISYTRGNSAMNYRGYTLAMEYGPWIEFICDGTGQVEGRSWISQCKPNETFKDIRQPGSYAIPTKLMNISTITTSEAQYNFNYLDDRQDLSKTRLVSIEITDRILNKRVKRIEFEHGYFGSSGANNLRLKLSGIKIFGQSGTLKSEDYQFKYNSMELPPYSTIYNASFQEDYWGYYTGRIGNGPIPEVFLPAIRRGIGSSFREPDHYYAKACMLEEIKYPTGGKTIFEFEPNQSATNIYNYSQESGWENYSNKNVGGFRIKQIRSYHSDNTLAFKKTYDYGAGGIAKEINREMFWMPQRYLFAARTAQWDTPYNSEAFERYRDTYYGNPTSPLSVFNSLPVVYLDVTEYLGDQANNTGKNEYSYSLPRSLSDSYITPPHPYSARDYYLHDRGTEQPLLQSKSRYKNDNGTYALTARTSNVYTTFRQNEFNSGLFLIAPTTYIPYNVSDIDAFIFEEYLFGNIYQYGVNFYYEDARMHEDVDLLTKTYEELDGGTTIKTYSYANLDHLQPTSGTVENSKKEQVITTMKYPADFPGVEPYATMVSRHIWNPVIEKSISKAGIHLSSSKTNYGFWNGNAWAPAADIIVPRSLETKTLDNDYEKRLDYTSYTTDGNIKEAAKEADVPTSYIWGYGGKYAIAVATNAHYEQVFATSFETDDGEFIGSGSSWSSEAVTGKRCMSLSGSAYFLVNKQMPAGTYDFSFWMKGGNVPAVEAGTIVNSSRVLMPNGWYLCSYRVALNGSQVVRIAAGGNSLLIDEIRLLPENAQMQTYTHLPQVGMTSQTDSKGRISYYEYDSLNRLKLVRDQEGNIIKKICYNLAGQVEDCTD</sequence>
<evidence type="ECO:0000313" key="2">
    <source>
        <dbReference type="EMBL" id="RXK86636.1"/>
    </source>
</evidence>
<evidence type="ECO:0000313" key="3">
    <source>
        <dbReference type="Proteomes" id="UP000290545"/>
    </source>
</evidence>
<comment type="caution">
    <text evidence="2">The sequence shown here is derived from an EMBL/GenBank/DDBJ whole genome shotgun (WGS) entry which is preliminary data.</text>
</comment>
<feature type="chain" id="PRO_5020526180" description="RHS repeat protein" evidence="1">
    <location>
        <begin position="19"/>
        <end position="1054"/>
    </location>
</feature>
<protein>
    <recommendedName>
        <fullName evidence="4">RHS repeat protein</fullName>
    </recommendedName>
</protein>
<evidence type="ECO:0008006" key="4">
    <source>
        <dbReference type="Google" id="ProtNLM"/>
    </source>
</evidence>
<organism evidence="2 3">
    <name type="scientific">Filimonas effusa</name>
    <dbReference type="NCBI Taxonomy" id="2508721"/>
    <lineage>
        <taxon>Bacteria</taxon>
        <taxon>Pseudomonadati</taxon>
        <taxon>Bacteroidota</taxon>
        <taxon>Chitinophagia</taxon>
        <taxon>Chitinophagales</taxon>
        <taxon>Chitinophagaceae</taxon>
        <taxon>Filimonas</taxon>
    </lineage>
</organism>
<dbReference type="RefSeq" id="WP_129002384.1">
    <property type="nucleotide sequence ID" value="NZ_SDHZ01000001.1"/>
</dbReference>
<keyword evidence="3" id="KW-1185">Reference proteome</keyword>
<dbReference type="AlphaFoldDB" id="A0A4V1MAP9"/>
<accession>A0A4V1MAP9</accession>
<dbReference type="Proteomes" id="UP000290545">
    <property type="component" value="Unassembled WGS sequence"/>
</dbReference>
<dbReference type="OrthoDB" id="680656at2"/>
<name>A0A4V1MAP9_9BACT</name>
<dbReference type="EMBL" id="SDHZ01000001">
    <property type="protein sequence ID" value="RXK86636.1"/>
    <property type="molecule type" value="Genomic_DNA"/>
</dbReference>
<keyword evidence="1" id="KW-0732">Signal</keyword>
<evidence type="ECO:0000256" key="1">
    <source>
        <dbReference type="SAM" id="SignalP"/>
    </source>
</evidence>
<gene>
    <name evidence="2" type="ORF">ESB13_07480</name>
</gene>